<dbReference type="HOGENOM" id="CLU_1385934_0_0_1"/>
<dbReference type="InterPro" id="IPR000215">
    <property type="entry name" value="Serpin_fam"/>
</dbReference>
<dbReference type="InterPro" id="IPR023796">
    <property type="entry name" value="Serpin_dom"/>
</dbReference>
<evidence type="ECO:0000256" key="2">
    <source>
        <dbReference type="SAM" id="MobiDB-lite"/>
    </source>
</evidence>
<dbReference type="EnsemblPlants" id="Bo9g033790.1">
    <property type="protein sequence ID" value="Bo9g033790.1"/>
    <property type="gene ID" value="Bo9g033790"/>
</dbReference>
<dbReference type="STRING" id="109376.A0A0D3E4D6"/>
<dbReference type="InterPro" id="IPR042185">
    <property type="entry name" value="Serpin_sf_2"/>
</dbReference>
<dbReference type="Proteomes" id="UP000032141">
    <property type="component" value="Chromosome C9"/>
</dbReference>
<accession>A0A0D3E4D6</accession>
<dbReference type="SUPFAM" id="SSF56574">
    <property type="entry name" value="Serpins"/>
    <property type="match status" value="1"/>
</dbReference>
<dbReference type="OMA" id="NDVAMCL"/>
<dbReference type="InterPro" id="IPR036186">
    <property type="entry name" value="Serpin_sf"/>
</dbReference>
<dbReference type="AlphaFoldDB" id="A0A0D3E4D6"/>
<evidence type="ECO:0000256" key="1">
    <source>
        <dbReference type="ARBA" id="ARBA00009500"/>
    </source>
</evidence>
<evidence type="ECO:0000313" key="5">
    <source>
        <dbReference type="Proteomes" id="UP000032141"/>
    </source>
</evidence>
<dbReference type="Pfam" id="PF00079">
    <property type="entry name" value="Serpin"/>
    <property type="match status" value="1"/>
</dbReference>
<feature type="compositionally biased region" description="Basic and acidic residues" evidence="2">
    <location>
        <begin position="1"/>
        <end position="11"/>
    </location>
</feature>
<dbReference type="eggNOG" id="KOG2392">
    <property type="taxonomic scope" value="Eukaryota"/>
</dbReference>
<protein>
    <recommendedName>
        <fullName evidence="3">Serpin domain-containing protein</fullName>
    </recommendedName>
</protein>
<keyword evidence="5" id="KW-1185">Reference proteome</keyword>
<dbReference type="InterPro" id="IPR042178">
    <property type="entry name" value="Serpin_sf_1"/>
</dbReference>
<dbReference type="GO" id="GO:0004867">
    <property type="term" value="F:serine-type endopeptidase inhibitor activity"/>
    <property type="evidence" value="ECO:0007669"/>
    <property type="project" value="InterPro"/>
</dbReference>
<dbReference type="PANTHER" id="PTHR11461">
    <property type="entry name" value="SERINE PROTEASE INHIBITOR, SERPIN"/>
    <property type="match status" value="1"/>
</dbReference>
<dbReference type="GO" id="GO:0005615">
    <property type="term" value="C:extracellular space"/>
    <property type="evidence" value="ECO:0007669"/>
    <property type="project" value="InterPro"/>
</dbReference>
<dbReference type="Gene3D" id="3.30.497.10">
    <property type="entry name" value="Antithrombin, subunit I, domain 2"/>
    <property type="match status" value="2"/>
</dbReference>
<dbReference type="PANTHER" id="PTHR11461:SF370">
    <property type="entry name" value="SERPIN DOMAIN-CONTAINING PROTEIN"/>
    <property type="match status" value="1"/>
</dbReference>
<dbReference type="Gene3D" id="2.30.39.10">
    <property type="entry name" value="Alpha-1-antitrypsin, domain 1"/>
    <property type="match status" value="1"/>
</dbReference>
<dbReference type="Gramene" id="Bo9g033790.1">
    <property type="protein sequence ID" value="Bo9g033790.1"/>
    <property type="gene ID" value="Bo9g033790"/>
</dbReference>
<reference evidence="4" key="2">
    <citation type="submission" date="2015-03" db="UniProtKB">
        <authorList>
            <consortium name="EnsemblPlants"/>
        </authorList>
    </citation>
    <scope>IDENTIFICATION</scope>
</reference>
<feature type="domain" description="Serpin" evidence="3">
    <location>
        <begin position="117"/>
        <end position="194"/>
    </location>
</feature>
<evidence type="ECO:0000313" key="4">
    <source>
        <dbReference type="EnsemblPlants" id="Bo9g033790.1"/>
    </source>
</evidence>
<feature type="region of interest" description="Disordered" evidence="2">
    <location>
        <begin position="1"/>
        <end position="34"/>
    </location>
</feature>
<sequence>MDNTKMKEKVGKSQVADLSIQETNPKKKQKLSESQVIPRPSLSKFDLVNAIENQNDVAMCLAGKTVVDRSKITAVNGVWIDQSFPVVSSWQDLLVNFFKAEFAQVDFSTKAEIVRKEVLRLGYQQGRDDTNRKFSMYFYLPDKRDGLDNLLKKLTSTHGFLDRHIPRYKDRVGELRIPKFKIEFGFEASKAFDDIEL</sequence>
<comment type="similarity">
    <text evidence="1">Belongs to the serpin family.</text>
</comment>
<evidence type="ECO:0000259" key="3">
    <source>
        <dbReference type="Pfam" id="PF00079"/>
    </source>
</evidence>
<organism evidence="4 5">
    <name type="scientific">Brassica oleracea var. oleracea</name>
    <dbReference type="NCBI Taxonomy" id="109376"/>
    <lineage>
        <taxon>Eukaryota</taxon>
        <taxon>Viridiplantae</taxon>
        <taxon>Streptophyta</taxon>
        <taxon>Embryophyta</taxon>
        <taxon>Tracheophyta</taxon>
        <taxon>Spermatophyta</taxon>
        <taxon>Magnoliopsida</taxon>
        <taxon>eudicotyledons</taxon>
        <taxon>Gunneridae</taxon>
        <taxon>Pentapetalae</taxon>
        <taxon>rosids</taxon>
        <taxon>malvids</taxon>
        <taxon>Brassicales</taxon>
        <taxon>Brassicaceae</taxon>
        <taxon>Brassiceae</taxon>
        <taxon>Brassica</taxon>
    </lineage>
</organism>
<proteinExistence type="inferred from homology"/>
<reference evidence="4 5" key="1">
    <citation type="journal article" date="2014" name="Genome Biol.">
        <title>Transcriptome and methylome profiling reveals relics of genome dominance in the mesopolyploid Brassica oleracea.</title>
        <authorList>
            <person name="Parkin I.A."/>
            <person name="Koh C."/>
            <person name="Tang H."/>
            <person name="Robinson S.J."/>
            <person name="Kagale S."/>
            <person name="Clarke W.E."/>
            <person name="Town C.D."/>
            <person name="Nixon J."/>
            <person name="Krishnakumar V."/>
            <person name="Bidwell S.L."/>
            <person name="Denoeud F."/>
            <person name="Belcram H."/>
            <person name="Links M.G."/>
            <person name="Just J."/>
            <person name="Clarke C."/>
            <person name="Bender T."/>
            <person name="Huebert T."/>
            <person name="Mason A.S."/>
            <person name="Pires J.C."/>
            <person name="Barker G."/>
            <person name="Moore J."/>
            <person name="Walley P.G."/>
            <person name="Manoli S."/>
            <person name="Batley J."/>
            <person name="Edwards D."/>
            <person name="Nelson M.N."/>
            <person name="Wang X."/>
            <person name="Paterson A.H."/>
            <person name="King G."/>
            <person name="Bancroft I."/>
            <person name="Chalhoub B."/>
            <person name="Sharpe A.G."/>
        </authorList>
    </citation>
    <scope>NUCLEOTIDE SEQUENCE</scope>
    <source>
        <strain evidence="4 5">cv. TO1000</strain>
    </source>
</reference>
<name>A0A0D3E4D6_BRAOL</name>